<gene>
    <name evidence="1" type="ORF">S01H1_42189</name>
</gene>
<feature type="non-terminal residue" evidence="1">
    <location>
        <position position="134"/>
    </location>
</feature>
<comment type="caution">
    <text evidence="1">The sequence shown here is derived from an EMBL/GenBank/DDBJ whole genome shotgun (WGS) entry which is preliminary data.</text>
</comment>
<protein>
    <submittedName>
        <fullName evidence="1">Uncharacterized protein</fullName>
    </submittedName>
</protein>
<evidence type="ECO:0000313" key="1">
    <source>
        <dbReference type="EMBL" id="GAG04714.1"/>
    </source>
</evidence>
<organism evidence="1">
    <name type="scientific">marine sediment metagenome</name>
    <dbReference type="NCBI Taxonomy" id="412755"/>
    <lineage>
        <taxon>unclassified sequences</taxon>
        <taxon>metagenomes</taxon>
        <taxon>ecological metagenomes</taxon>
    </lineage>
</organism>
<proteinExistence type="predicted"/>
<dbReference type="EMBL" id="BARS01026804">
    <property type="protein sequence ID" value="GAG04714.1"/>
    <property type="molecule type" value="Genomic_DNA"/>
</dbReference>
<dbReference type="AlphaFoldDB" id="X0UG34"/>
<accession>X0UG34</accession>
<reference evidence="1" key="1">
    <citation type="journal article" date="2014" name="Front. Microbiol.">
        <title>High frequency of phylogenetically diverse reductive dehalogenase-homologous genes in deep subseafloor sedimentary metagenomes.</title>
        <authorList>
            <person name="Kawai M."/>
            <person name="Futagami T."/>
            <person name="Toyoda A."/>
            <person name="Takaki Y."/>
            <person name="Nishi S."/>
            <person name="Hori S."/>
            <person name="Arai W."/>
            <person name="Tsubouchi T."/>
            <person name="Morono Y."/>
            <person name="Uchiyama I."/>
            <person name="Ito T."/>
            <person name="Fujiyama A."/>
            <person name="Inagaki F."/>
            <person name="Takami H."/>
        </authorList>
    </citation>
    <scope>NUCLEOTIDE SEQUENCE</scope>
    <source>
        <strain evidence="1">Expedition CK06-06</strain>
    </source>
</reference>
<sequence length="134" mass="14527">MSFSAYATQPHGPFLPTALVGDQIELMDRTCRARFHQARDTVLVKAEAFDGELYRGGLSLNGSGRVLSLLAGHGGSVAVMEGFNPDDVRELSSAADLLDPSFVVKTLLTLGFDPEKDPLDAYYWSAIEFVRACS</sequence>
<name>X0UG34_9ZZZZ</name>